<reference evidence="1" key="1">
    <citation type="submission" date="2021-10" db="EMBL/GenBank/DDBJ databases">
        <title>Tropical sea cucumber genome reveals ecological adaptation and Cuvierian tubules defense mechanism.</title>
        <authorList>
            <person name="Chen T."/>
        </authorList>
    </citation>
    <scope>NUCLEOTIDE SEQUENCE</scope>
    <source>
        <strain evidence="1">Nanhai2018</strain>
        <tissue evidence="1">Muscle</tissue>
    </source>
</reference>
<keyword evidence="2" id="KW-1185">Reference proteome</keyword>
<dbReference type="PANTHER" id="PTHR34239:SF2">
    <property type="entry name" value="TRANSPOSABLE ELEMENT P TRANSPOSASE_THAP9 CONSERVED DOMAIN-CONTAINING PROTEIN"/>
    <property type="match status" value="1"/>
</dbReference>
<dbReference type="EMBL" id="JAIZAY010000005">
    <property type="protein sequence ID" value="KAJ8041934.1"/>
    <property type="molecule type" value="Genomic_DNA"/>
</dbReference>
<dbReference type="AlphaFoldDB" id="A0A9Q1CC23"/>
<comment type="caution">
    <text evidence="1">The sequence shown here is derived from an EMBL/GenBank/DDBJ whole genome shotgun (WGS) entry which is preliminary data.</text>
</comment>
<dbReference type="OrthoDB" id="5987175at2759"/>
<protein>
    <submittedName>
        <fullName evidence="1">Uncharacterized protein</fullName>
    </submittedName>
</protein>
<sequence>MQVNETCQKYFRPENCAYLTLPTVNPPIWDNLPTKTRSMGLKIQRCQKPLVKGKTAVAKAFEKRGIDEKEQDAVALLANAVFEINMLPKELIKPEINA</sequence>
<proteinExistence type="predicted"/>
<name>A0A9Q1CC23_HOLLE</name>
<gene>
    <name evidence="1" type="ORF">HOLleu_12873</name>
</gene>
<dbReference type="Proteomes" id="UP001152320">
    <property type="component" value="Chromosome 5"/>
</dbReference>
<organism evidence="1 2">
    <name type="scientific">Holothuria leucospilota</name>
    <name type="common">Black long sea cucumber</name>
    <name type="synonym">Mertensiothuria leucospilota</name>
    <dbReference type="NCBI Taxonomy" id="206669"/>
    <lineage>
        <taxon>Eukaryota</taxon>
        <taxon>Metazoa</taxon>
        <taxon>Echinodermata</taxon>
        <taxon>Eleutherozoa</taxon>
        <taxon>Echinozoa</taxon>
        <taxon>Holothuroidea</taxon>
        <taxon>Aspidochirotacea</taxon>
        <taxon>Aspidochirotida</taxon>
        <taxon>Holothuriidae</taxon>
        <taxon>Holothuria</taxon>
    </lineage>
</organism>
<evidence type="ECO:0000313" key="1">
    <source>
        <dbReference type="EMBL" id="KAJ8041934.1"/>
    </source>
</evidence>
<accession>A0A9Q1CC23</accession>
<evidence type="ECO:0000313" key="2">
    <source>
        <dbReference type="Proteomes" id="UP001152320"/>
    </source>
</evidence>
<dbReference type="PANTHER" id="PTHR34239">
    <property type="entry name" value="APPLE DOMAIN-CONTAINING PROTEIN"/>
    <property type="match status" value="1"/>
</dbReference>